<organism evidence="2 3">
    <name type="scientific">Cuscuta europaea</name>
    <name type="common">European dodder</name>
    <dbReference type="NCBI Taxonomy" id="41803"/>
    <lineage>
        <taxon>Eukaryota</taxon>
        <taxon>Viridiplantae</taxon>
        <taxon>Streptophyta</taxon>
        <taxon>Embryophyta</taxon>
        <taxon>Tracheophyta</taxon>
        <taxon>Spermatophyta</taxon>
        <taxon>Magnoliopsida</taxon>
        <taxon>eudicotyledons</taxon>
        <taxon>Gunneridae</taxon>
        <taxon>Pentapetalae</taxon>
        <taxon>asterids</taxon>
        <taxon>lamiids</taxon>
        <taxon>Solanales</taxon>
        <taxon>Convolvulaceae</taxon>
        <taxon>Cuscuteae</taxon>
        <taxon>Cuscuta</taxon>
        <taxon>Cuscuta subgen. Cuscuta</taxon>
    </lineage>
</organism>
<dbReference type="EMBL" id="CAMAPE010000005">
    <property type="protein sequence ID" value="CAH9065676.1"/>
    <property type="molecule type" value="Genomic_DNA"/>
</dbReference>
<comment type="caution">
    <text evidence="2">The sequence shown here is derived from an EMBL/GenBank/DDBJ whole genome shotgun (WGS) entry which is preliminary data.</text>
</comment>
<keyword evidence="3" id="KW-1185">Reference proteome</keyword>
<sequence length="137" mass="14690">MASRAAYKMKEFLEVISLQEQLNFHELKRQRQPSASQAGGGGAQAASSLSEAFEAFDIQQRMAALQKKVGERQSPSVFEMFGGELFHTEPNPPSTGYASSTPVTFHGGSEEASTAAAAAYGGGEPFGNEGRRWTRTA</sequence>
<protein>
    <submittedName>
        <fullName evidence="2">Uncharacterized protein</fullName>
    </submittedName>
</protein>
<proteinExistence type="predicted"/>
<reference evidence="2" key="1">
    <citation type="submission" date="2022-07" db="EMBL/GenBank/DDBJ databases">
        <authorList>
            <person name="Macas J."/>
            <person name="Novak P."/>
            <person name="Neumann P."/>
        </authorList>
    </citation>
    <scope>NUCLEOTIDE SEQUENCE</scope>
</reference>
<evidence type="ECO:0000256" key="1">
    <source>
        <dbReference type="SAM" id="MobiDB-lite"/>
    </source>
</evidence>
<gene>
    <name evidence="2" type="ORF">CEURO_LOCUS2262</name>
</gene>
<feature type="compositionally biased region" description="Polar residues" evidence="1">
    <location>
        <begin position="94"/>
        <end position="103"/>
    </location>
</feature>
<dbReference type="AlphaFoldDB" id="A0A9P1DYJ7"/>
<evidence type="ECO:0000313" key="3">
    <source>
        <dbReference type="Proteomes" id="UP001152484"/>
    </source>
</evidence>
<evidence type="ECO:0000313" key="2">
    <source>
        <dbReference type="EMBL" id="CAH9065676.1"/>
    </source>
</evidence>
<name>A0A9P1DYJ7_CUSEU</name>
<dbReference type="Proteomes" id="UP001152484">
    <property type="component" value="Unassembled WGS sequence"/>
</dbReference>
<accession>A0A9P1DYJ7</accession>
<feature type="region of interest" description="Disordered" evidence="1">
    <location>
        <begin position="83"/>
        <end position="137"/>
    </location>
</feature>
<dbReference type="OrthoDB" id="1323784at2759"/>
<feature type="compositionally biased region" description="Low complexity" evidence="1">
    <location>
        <begin position="110"/>
        <end position="119"/>
    </location>
</feature>